<keyword evidence="3" id="KW-1185">Reference proteome</keyword>
<reference evidence="2" key="1">
    <citation type="journal article" date="2022" name="bioRxiv">
        <title>Sequencing and chromosome-scale assembly of the giantPleurodeles waltlgenome.</title>
        <authorList>
            <person name="Brown T."/>
            <person name="Elewa A."/>
            <person name="Iarovenko S."/>
            <person name="Subramanian E."/>
            <person name="Araus A.J."/>
            <person name="Petzold A."/>
            <person name="Susuki M."/>
            <person name="Suzuki K.-i.T."/>
            <person name="Hayashi T."/>
            <person name="Toyoda A."/>
            <person name="Oliveira C."/>
            <person name="Osipova E."/>
            <person name="Leigh N.D."/>
            <person name="Simon A."/>
            <person name="Yun M.H."/>
        </authorList>
    </citation>
    <scope>NUCLEOTIDE SEQUENCE</scope>
    <source>
        <strain evidence="2">20211129_DDA</strain>
        <tissue evidence="2">Liver</tissue>
    </source>
</reference>
<evidence type="ECO:0000313" key="2">
    <source>
        <dbReference type="EMBL" id="KAJ1206369.1"/>
    </source>
</evidence>
<dbReference type="AlphaFoldDB" id="A0AAV7VZW4"/>
<evidence type="ECO:0000313" key="3">
    <source>
        <dbReference type="Proteomes" id="UP001066276"/>
    </source>
</evidence>
<evidence type="ECO:0000256" key="1">
    <source>
        <dbReference type="SAM" id="MobiDB-lite"/>
    </source>
</evidence>
<feature type="compositionally biased region" description="Low complexity" evidence="1">
    <location>
        <begin position="50"/>
        <end position="69"/>
    </location>
</feature>
<feature type="region of interest" description="Disordered" evidence="1">
    <location>
        <begin position="26"/>
        <end position="69"/>
    </location>
</feature>
<proteinExistence type="predicted"/>
<gene>
    <name evidence="2" type="ORF">NDU88_001775</name>
</gene>
<dbReference type="Proteomes" id="UP001066276">
    <property type="component" value="Chromosome 1_2"/>
</dbReference>
<feature type="compositionally biased region" description="Basic and acidic residues" evidence="1">
    <location>
        <begin position="30"/>
        <end position="49"/>
    </location>
</feature>
<dbReference type="EMBL" id="JANPWB010000002">
    <property type="protein sequence ID" value="KAJ1206369.1"/>
    <property type="molecule type" value="Genomic_DNA"/>
</dbReference>
<protein>
    <submittedName>
        <fullName evidence="2">Uncharacterized protein</fullName>
    </submittedName>
</protein>
<sequence>MRGSWSADDGWMGEMCGVMEPCRAQVSTEMSRENPRAVSEEMRGSRSADDGWSGSEEGEAESMAGALIK</sequence>
<accession>A0AAV7VZW4</accession>
<organism evidence="2 3">
    <name type="scientific">Pleurodeles waltl</name>
    <name type="common">Iberian ribbed newt</name>
    <dbReference type="NCBI Taxonomy" id="8319"/>
    <lineage>
        <taxon>Eukaryota</taxon>
        <taxon>Metazoa</taxon>
        <taxon>Chordata</taxon>
        <taxon>Craniata</taxon>
        <taxon>Vertebrata</taxon>
        <taxon>Euteleostomi</taxon>
        <taxon>Amphibia</taxon>
        <taxon>Batrachia</taxon>
        <taxon>Caudata</taxon>
        <taxon>Salamandroidea</taxon>
        <taxon>Salamandridae</taxon>
        <taxon>Pleurodelinae</taxon>
        <taxon>Pleurodeles</taxon>
    </lineage>
</organism>
<name>A0AAV7VZW4_PLEWA</name>
<comment type="caution">
    <text evidence="2">The sequence shown here is derived from an EMBL/GenBank/DDBJ whole genome shotgun (WGS) entry which is preliminary data.</text>
</comment>